<evidence type="ECO:0000259" key="5">
    <source>
        <dbReference type="Pfam" id="PF23560"/>
    </source>
</evidence>
<dbReference type="Proteomes" id="UP001159405">
    <property type="component" value="Unassembled WGS sequence"/>
</dbReference>
<dbReference type="InterPro" id="IPR056475">
    <property type="entry name" value="GBD_Hemicentin/VWA7"/>
</dbReference>
<evidence type="ECO:0000256" key="2">
    <source>
        <dbReference type="ARBA" id="ARBA00022525"/>
    </source>
</evidence>
<comment type="subcellular location">
    <subcellularLocation>
        <location evidence="1">Secreted</location>
    </subcellularLocation>
</comment>
<gene>
    <name evidence="7" type="ORF">PLOB_00034292</name>
</gene>
<keyword evidence="8" id="KW-1185">Reference proteome</keyword>
<dbReference type="SUPFAM" id="SSF53300">
    <property type="entry name" value="vWA-like"/>
    <property type="match status" value="1"/>
</dbReference>
<comment type="caution">
    <text evidence="7">The sequence shown here is derived from an EMBL/GenBank/DDBJ whole genome shotgun (WGS) entry which is preliminary data.</text>
</comment>
<organism evidence="7 8">
    <name type="scientific">Porites lobata</name>
    <dbReference type="NCBI Taxonomy" id="104759"/>
    <lineage>
        <taxon>Eukaryota</taxon>
        <taxon>Metazoa</taxon>
        <taxon>Cnidaria</taxon>
        <taxon>Anthozoa</taxon>
        <taxon>Hexacorallia</taxon>
        <taxon>Scleractinia</taxon>
        <taxon>Fungiina</taxon>
        <taxon>Poritidae</taxon>
        <taxon>Porites</taxon>
    </lineage>
</organism>
<dbReference type="InterPro" id="IPR036465">
    <property type="entry name" value="vWFA_dom_sf"/>
</dbReference>
<keyword evidence="4" id="KW-0325">Glycoprotein</keyword>
<accession>A0ABN8P113</accession>
<feature type="domain" description="Hemicentin-1-like von Willebrand factor A" evidence="6">
    <location>
        <begin position="156"/>
        <end position="312"/>
    </location>
</feature>
<evidence type="ECO:0000256" key="1">
    <source>
        <dbReference type="ARBA" id="ARBA00004613"/>
    </source>
</evidence>
<dbReference type="InterPro" id="IPR052577">
    <property type="entry name" value="VWA7"/>
</dbReference>
<evidence type="ECO:0000313" key="8">
    <source>
        <dbReference type="Proteomes" id="UP001159405"/>
    </source>
</evidence>
<dbReference type="InterPro" id="IPR056861">
    <property type="entry name" value="HMCN1-like_VWA"/>
</dbReference>
<evidence type="ECO:0000259" key="6">
    <source>
        <dbReference type="Pfam" id="PF25106"/>
    </source>
</evidence>
<protein>
    <submittedName>
        <fullName evidence="7">Uncharacterized protein</fullName>
    </submittedName>
</protein>
<dbReference type="Pfam" id="PF25106">
    <property type="entry name" value="VWA_4"/>
    <property type="match status" value="1"/>
</dbReference>
<dbReference type="EMBL" id="CALNXK010000047">
    <property type="protein sequence ID" value="CAH3129808.1"/>
    <property type="molecule type" value="Genomic_DNA"/>
</dbReference>
<keyword evidence="2" id="KW-0964">Secreted</keyword>
<name>A0ABN8P113_9CNID</name>
<dbReference type="Gene3D" id="3.40.50.410">
    <property type="entry name" value="von Willebrand factor, type A domain"/>
    <property type="match status" value="1"/>
</dbReference>
<keyword evidence="3" id="KW-0732">Signal</keyword>
<feature type="non-terminal residue" evidence="7">
    <location>
        <position position="1"/>
    </location>
</feature>
<dbReference type="Pfam" id="PF23560">
    <property type="entry name" value="GBD_Hemicentin"/>
    <property type="match status" value="1"/>
</dbReference>
<evidence type="ECO:0000256" key="4">
    <source>
        <dbReference type="ARBA" id="ARBA00023180"/>
    </source>
</evidence>
<feature type="domain" description="Hemicentin/VWA7 galactose-binding" evidence="5">
    <location>
        <begin position="352"/>
        <end position="427"/>
    </location>
</feature>
<dbReference type="PANTHER" id="PTHR14905:SF7">
    <property type="entry name" value="VON WILLEBRAND FACTOR A DOMAIN-CONTAINING PROTEIN 7"/>
    <property type="match status" value="1"/>
</dbReference>
<sequence length="646" mass="71101">QSNLASSRLPNYQYHVDSLIDTRKALLSYIAETAASSPSNSLLTNVEEIEKAVYESQAHRSLYLQTPARVKKIEGIIKLAAQYGKGKFLRQALGHALYTTINIQKSKHSSLTSRRTKRCAICVNAVKKMMRSIKRAIGKDNFKKFIGNQNMNKVTLMFAVDDTGSMYKEIQAVKDIATYIVKLPRPNLKVDYILSPFSDPESGRAIKKGVGKGNEFIDQIDTLYASGGGDCKEMAFTGIRGALNEGPQSDSPLYVFTDAPPKDVSLLKKAKQEAEFQGIAVYFFLTEGCGKEADYLPFEELASHTCGQIFELPNSRSEIAKMKRFTKVLLEGTTCGSGFQALSIGKKKRSVAAKKYKLMVDDTMDKIIVSISSANSSPKITLEDPLGNSVGKTTVSKVTIFEVANPKPGLWTLTVPPDAGKHTYQFKATSKTNMDFDFIFVIPRVRGTPMPISHPLTGKYAHVVLIVREADKIQLSSLYLNILKEDGSVLRTASVRPAGTSSKAHYSATFATPSAPFKLQLRGKTKKNFDFERNSKITIQPSHVMVKAIYSESEFTIPKHTNESITFFVYNAGLTEMFDVSVDGRSVFNAHYQGSRLVYQDRLAIIYVYFTASPLAAPGTAASVLVTVTGRTSKATAKTVVSLMVS</sequence>
<dbReference type="PANTHER" id="PTHR14905">
    <property type="entry name" value="NG37"/>
    <property type="match status" value="1"/>
</dbReference>
<evidence type="ECO:0000313" key="7">
    <source>
        <dbReference type="EMBL" id="CAH3129808.1"/>
    </source>
</evidence>
<reference evidence="7 8" key="1">
    <citation type="submission" date="2022-05" db="EMBL/GenBank/DDBJ databases">
        <authorList>
            <consortium name="Genoscope - CEA"/>
            <person name="William W."/>
        </authorList>
    </citation>
    <scope>NUCLEOTIDE SEQUENCE [LARGE SCALE GENOMIC DNA]</scope>
</reference>
<evidence type="ECO:0000256" key="3">
    <source>
        <dbReference type="ARBA" id="ARBA00022729"/>
    </source>
</evidence>
<proteinExistence type="predicted"/>